<name>A0A7H0LHE9_9SPHN</name>
<evidence type="ECO:0008006" key="3">
    <source>
        <dbReference type="Google" id="ProtNLM"/>
    </source>
</evidence>
<organism evidence="1 2">
    <name type="scientific">Sphingomonas alpina</name>
    <dbReference type="NCBI Taxonomy" id="653931"/>
    <lineage>
        <taxon>Bacteria</taxon>
        <taxon>Pseudomonadati</taxon>
        <taxon>Pseudomonadota</taxon>
        <taxon>Alphaproteobacteria</taxon>
        <taxon>Sphingomonadales</taxon>
        <taxon>Sphingomonadaceae</taxon>
        <taxon>Sphingomonas</taxon>
    </lineage>
</organism>
<dbReference type="EMBL" id="CP061038">
    <property type="protein sequence ID" value="QNQ09102.1"/>
    <property type="molecule type" value="Genomic_DNA"/>
</dbReference>
<evidence type="ECO:0000313" key="2">
    <source>
        <dbReference type="Proteomes" id="UP000516148"/>
    </source>
</evidence>
<evidence type="ECO:0000313" key="1">
    <source>
        <dbReference type="EMBL" id="QNQ09102.1"/>
    </source>
</evidence>
<dbReference type="RefSeq" id="WP_187761425.1">
    <property type="nucleotide sequence ID" value="NZ_CP061038.1"/>
</dbReference>
<reference evidence="1 2" key="1">
    <citation type="submission" date="2020-09" db="EMBL/GenBank/DDBJ databases">
        <title>Sphingomonas sp., a new species isolated from pork steak.</title>
        <authorList>
            <person name="Heidler von Heilborn D."/>
        </authorList>
    </citation>
    <scope>NUCLEOTIDE SEQUENCE [LARGE SCALE GENOMIC DNA]</scope>
    <source>
        <strain evidence="2">S8-3T</strain>
    </source>
</reference>
<accession>A0A7H0LHE9</accession>
<dbReference type="AlphaFoldDB" id="A0A7H0LHE9"/>
<proteinExistence type="predicted"/>
<protein>
    <recommendedName>
        <fullName evidence="3">Lipoprotein</fullName>
    </recommendedName>
</protein>
<keyword evidence="2" id="KW-1185">Reference proteome</keyword>
<dbReference type="KEGG" id="spap:H3Z74_20860"/>
<dbReference type="PROSITE" id="PS51257">
    <property type="entry name" value="PROKAR_LIPOPROTEIN"/>
    <property type="match status" value="1"/>
</dbReference>
<dbReference type="Proteomes" id="UP000516148">
    <property type="component" value="Chromosome"/>
</dbReference>
<gene>
    <name evidence="1" type="ORF">H3Z74_20860</name>
</gene>
<sequence length="136" mass="14585">MKIDCCAATLLLMLTAACDRAPQSADQAEEARHKLGLERIDRAAHCAAVTKAVSSLGTPTLRRQAEALGLDDVTAQFATRWKTVLKQQARFARADADEISAAIDRNQVVIRTAADLKAVADDAFTCAGEIERSGND</sequence>